<dbReference type="GO" id="GO:0008168">
    <property type="term" value="F:methyltransferase activity"/>
    <property type="evidence" value="ECO:0007669"/>
    <property type="project" value="UniProtKB-KW"/>
</dbReference>
<dbReference type="AlphaFoldDB" id="A0A2I0AC17"/>
<dbReference type="NCBIfam" id="TIGR00756">
    <property type="entry name" value="PPR"/>
    <property type="match status" value="3"/>
</dbReference>
<reference evidence="4 5" key="1">
    <citation type="journal article" date="2017" name="Nature">
        <title>The Apostasia genome and the evolution of orchids.</title>
        <authorList>
            <person name="Zhang G.Q."/>
            <person name="Liu K.W."/>
            <person name="Li Z."/>
            <person name="Lohaus R."/>
            <person name="Hsiao Y.Y."/>
            <person name="Niu S.C."/>
            <person name="Wang J.Y."/>
            <person name="Lin Y.C."/>
            <person name="Xu Q."/>
            <person name="Chen L.J."/>
            <person name="Yoshida K."/>
            <person name="Fujiwara S."/>
            <person name="Wang Z.W."/>
            <person name="Zhang Y.Q."/>
            <person name="Mitsuda N."/>
            <person name="Wang M."/>
            <person name="Liu G.H."/>
            <person name="Pecoraro L."/>
            <person name="Huang H.X."/>
            <person name="Xiao X.J."/>
            <person name="Lin M."/>
            <person name="Wu X.Y."/>
            <person name="Wu W.L."/>
            <person name="Chen Y.Y."/>
            <person name="Chang S.B."/>
            <person name="Sakamoto S."/>
            <person name="Ohme-Takagi M."/>
            <person name="Yagi M."/>
            <person name="Zeng S.J."/>
            <person name="Shen C.Y."/>
            <person name="Yeh C.M."/>
            <person name="Luo Y.B."/>
            <person name="Tsai W.C."/>
            <person name="Van de Peer Y."/>
            <person name="Liu Z.J."/>
        </authorList>
    </citation>
    <scope>NUCLEOTIDE SEQUENCE [LARGE SCALE GENOMIC DNA]</scope>
    <source>
        <strain evidence="5">cv. Shenzhen</strain>
        <tissue evidence="4">Stem</tissue>
    </source>
</reference>
<dbReference type="InterPro" id="IPR002885">
    <property type="entry name" value="PPR_rpt"/>
</dbReference>
<dbReference type="InterPro" id="IPR050667">
    <property type="entry name" value="PPR-containing_protein"/>
</dbReference>
<keyword evidence="4" id="KW-0489">Methyltransferase</keyword>
<dbReference type="GO" id="GO:0032259">
    <property type="term" value="P:methylation"/>
    <property type="evidence" value="ECO:0007669"/>
    <property type="project" value="UniProtKB-KW"/>
</dbReference>
<proteinExistence type="inferred from homology"/>
<dbReference type="PANTHER" id="PTHR47939:SF14">
    <property type="entry name" value="PENTATRICOPEPTIDE REPEAT-CONTAINING PROTEIN MITOCHONDRIAL"/>
    <property type="match status" value="1"/>
</dbReference>
<dbReference type="PROSITE" id="PS51375">
    <property type="entry name" value="PPR"/>
    <property type="match status" value="4"/>
</dbReference>
<dbReference type="InterPro" id="IPR011990">
    <property type="entry name" value="TPR-like_helical_dom_sf"/>
</dbReference>
<evidence type="ECO:0000256" key="3">
    <source>
        <dbReference type="PROSITE-ProRule" id="PRU00708"/>
    </source>
</evidence>
<dbReference type="Pfam" id="PF13812">
    <property type="entry name" value="PPR_3"/>
    <property type="match status" value="1"/>
</dbReference>
<dbReference type="OrthoDB" id="185373at2759"/>
<dbReference type="EC" id="2.1.1.204" evidence="4"/>
<feature type="repeat" description="PPR" evidence="3">
    <location>
        <begin position="384"/>
        <end position="418"/>
    </location>
</feature>
<sequence>MVGSCGTLSKVPLLKFLIEKVHEQGGLLQISTKDLGLLKELNKCSNTCSRFVGGRGDGELNLRETASAKLSHAVSPSPPLRPYESTFNVEGSRTGIDPAYLSKKSKLSNIDQKLGTKPMTLAHKFVVDASVYLEHVNLNFWRIWKRSVSSLIKFKNAQENECFWLERLNHKDWLAPNEFLQVFGNLRDPELIMVAFEKASARVDYKPSEALYSLLIDRLACGKKFDSIGELLDKAKHEKCRLSNDFFYRAIKIYGNVANHPEEAINILFRMPEFHCWPNVKTFNYMLNMLVCRKQFEVIHEIFLSATPLGVSLDTCSFNILIKGLCELGKFEAGFSILKEIPKHGLRPNATTYSTLMHSFCNHGRVDEAFEVYELMEREGCCPDTVTFNILISGLCKKGKADEGMGLLKTMTLKGCCPNSDTYQALLYGLLHAKRFVEAKDFICMGRSEGIRPSFLSYKMAIEGLCSEKLLNDVGTILKLMVDQGFVPRMGTWKKIIECMFS</sequence>
<feature type="repeat" description="PPR" evidence="3">
    <location>
        <begin position="349"/>
        <end position="383"/>
    </location>
</feature>
<evidence type="ECO:0000313" key="4">
    <source>
        <dbReference type="EMBL" id="PKA53055.1"/>
    </source>
</evidence>
<dbReference type="Proteomes" id="UP000236161">
    <property type="component" value="Unassembled WGS sequence"/>
</dbReference>
<feature type="repeat" description="PPR" evidence="3">
    <location>
        <begin position="419"/>
        <end position="453"/>
    </location>
</feature>
<dbReference type="Pfam" id="PF13041">
    <property type="entry name" value="PPR_2"/>
    <property type="match status" value="1"/>
</dbReference>
<feature type="repeat" description="PPR" evidence="3">
    <location>
        <begin position="314"/>
        <end position="348"/>
    </location>
</feature>
<dbReference type="EMBL" id="KZ452001">
    <property type="protein sequence ID" value="PKA53055.1"/>
    <property type="molecule type" value="Genomic_DNA"/>
</dbReference>
<keyword evidence="4" id="KW-0808">Transferase</keyword>
<organism evidence="4 5">
    <name type="scientific">Apostasia shenzhenica</name>
    <dbReference type="NCBI Taxonomy" id="1088818"/>
    <lineage>
        <taxon>Eukaryota</taxon>
        <taxon>Viridiplantae</taxon>
        <taxon>Streptophyta</taxon>
        <taxon>Embryophyta</taxon>
        <taxon>Tracheophyta</taxon>
        <taxon>Spermatophyta</taxon>
        <taxon>Magnoliopsida</taxon>
        <taxon>Liliopsida</taxon>
        <taxon>Asparagales</taxon>
        <taxon>Orchidaceae</taxon>
        <taxon>Apostasioideae</taxon>
        <taxon>Apostasia</taxon>
    </lineage>
</organism>
<evidence type="ECO:0000256" key="1">
    <source>
        <dbReference type="ARBA" id="ARBA00007626"/>
    </source>
</evidence>
<dbReference type="Gene3D" id="1.25.40.10">
    <property type="entry name" value="Tetratricopeptide repeat domain"/>
    <property type="match status" value="2"/>
</dbReference>
<protein>
    <submittedName>
        <fullName evidence="4">Pentatricopeptide repeat-containing protein</fullName>
        <ecNumber evidence="4">2.1.1.204</ecNumber>
    </submittedName>
</protein>
<evidence type="ECO:0000256" key="2">
    <source>
        <dbReference type="ARBA" id="ARBA00022737"/>
    </source>
</evidence>
<dbReference type="Pfam" id="PF01535">
    <property type="entry name" value="PPR"/>
    <property type="match status" value="1"/>
</dbReference>
<keyword evidence="2" id="KW-0677">Repeat</keyword>
<accession>A0A2I0AC17</accession>
<evidence type="ECO:0000313" key="5">
    <source>
        <dbReference type="Proteomes" id="UP000236161"/>
    </source>
</evidence>
<dbReference type="PANTHER" id="PTHR47939">
    <property type="entry name" value="MEMBRANE-ASSOCIATED SALT-INDUCIBLE PROTEIN-LIKE"/>
    <property type="match status" value="1"/>
</dbReference>
<comment type="similarity">
    <text evidence="1">Belongs to the PPR family. P subfamily.</text>
</comment>
<name>A0A2I0AC17_9ASPA</name>
<gene>
    <name evidence="4" type="ORF">AXF42_Ash002037</name>
</gene>
<keyword evidence="5" id="KW-1185">Reference proteome</keyword>